<name>A0A1L9NEN1_ASPTC</name>
<gene>
    <name evidence="3" type="ORF">ASPTUDRAFT_36148</name>
</gene>
<reference evidence="4" key="1">
    <citation type="journal article" date="2017" name="Genome Biol.">
        <title>Comparative genomics reveals high biological diversity and specific adaptations in the industrially and medically important fungal genus Aspergillus.</title>
        <authorList>
            <person name="de Vries R.P."/>
            <person name="Riley R."/>
            <person name="Wiebenga A."/>
            <person name="Aguilar-Osorio G."/>
            <person name="Amillis S."/>
            <person name="Uchima C.A."/>
            <person name="Anderluh G."/>
            <person name="Asadollahi M."/>
            <person name="Askin M."/>
            <person name="Barry K."/>
            <person name="Battaglia E."/>
            <person name="Bayram O."/>
            <person name="Benocci T."/>
            <person name="Braus-Stromeyer S.A."/>
            <person name="Caldana C."/>
            <person name="Canovas D."/>
            <person name="Cerqueira G.C."/>
            <person name="Chen F."/>
            <person name="Chen W."/>
            <person name="Choi C."/>
            <person name="Clum A."/>
            <person name="Dos Santos R.A."/>
            <person name="Damasio A.R."/>
            <person name="Diallinas G."/>
            <person name="Emri T."/>
            <person name="Fekete E."/>
            <person name="Flipphi M."/>
            <person name="Freyberg S."/>
            <person name="Gallo A."/>
            <person name="Gournas C."/>
            <person name="Habgood R."/>
            <person name="Hainaut M."/>
            <person name="Harispe M.L."/>
            <person name="Henrissat B."/>
            <person name="Hilden K.S."/>
            <person name="Hope R."/>
            <person name="Hossain A."/>
            <person name="Karabika E."/>
            <person name="Karaffa L."/>
            <person name="Karanyi Z."/>
            <person name="Krasevec N."/>
            <person name="Kuo A."/>
            <person name="Kusch H."/>
            <person name="LaButti K."/>
            <person name="Lagendijk E.L."/>
            <person name="Lapidus A."/>
            <person name="Levasseur A."/>
            <person name="Lindquist E."/>
            <person name="Lipzen A."/>
            <person name="Logrieco A.F."/>
            <person name="MacCabe A."/>
            <person name="Maekelae M.R."/>
            <person name="Malavazi I."/>
            <person name="Melin P."/>
            <person name="Meyer V."/>
            <person name="Mielnichuk N."/>
            <person name="Miskei M."/>
            <person name="Molnar A.P."/>
            <person name="Mule G."/>
            <person name="Ngan C.Y."/>
            <person name="Orejas M."/>
            <person name="Orosz E."/>
            <person name="Ouedraogo J.P."/>
            <person name="Overkamp K.M."/>
            <person name="Park H.-S."/>
            <person name="Perrone G."/>
            <person name="Piumi F."/>
            <person name="Punt P.J."/>
            <person name="Ram A.F."/>
            <person name="Ramon A."/>
            <person name="Rauscher S."/>
            <person name="Record E."/>
            <person name="Riano-Pachon D.M."/>
            <person name="Robert V."/>
            <person name="Roehrig J."/>
            <person name="Ruller R."/>
            <person name="Salamov A."/>
            <person name="Salih N.S."/>
            <person name="Samson R.A."/>
            <person name="Sandor E."/>
            <person name="Sanguinetti M."/>
            <person name="Schuetze T."/>
            <person name="Sepcic K."/>
            <person name="Shelest E."/>
            <person name="Sherlock G."/>
            <person name="Sophianopoulou V."/>
            <person name="Squina F.M."/>
            <person name="Sun H."/>
            <person name="Susca A."/>
            <person name="Todd R.B."/>
            <person name="Tsang A."/>
            <person name="Unkles S.E."/>
            <person name="van de Wiele N."/>
            <person name="van Rossen-Uffink D."/>
            <person name="Oliveira J.V."/>
            <person name="Vesth T.C."/>
            <person name="Visser J."/>
            <person name="Yu J.-H."/>
            <person name="Zhou M."/>
            <person name="Andersen M.R."/>
            <person name="Archer D.B."/>
            <person name="Baker S.E."/>
            <person name="Benoit I."/>
            <person name="Brakhage A.A."/>
            <person name="Braus G.H."/>
            <person name="Fischer R."/>
            <person name="Frisvad J.C."/>
            <person name="Goldman G.H."/>
            <person name="Houbraken J."/>
            <person name="Oakley B."/>
            <person name="Pocsi I."/>
            <person name="Scazzocchio C."/>
            <person name="Seiboth B."/>
            <person name="vanKuyk P.A."/>
            <person name="Wortman J."/>
            <person name="Dyer P.S."/>
            <person name="Grigoriev I.V."/>
        </authorList>
    </citation>
    <scope>NUCLEOTIDE SEQUENCE [LARGE SCALE GENOMIC DNA]</scope>
    <source>
        <strain evidence="4">CBS 134.48</strain>
    </source>
</reference>
<dbReference type="PANTHER" id="PTHR43115:SF4">
    <property type="entry name" value="DEHYDROGENASE_REDUCTASE SDR FAMILY MEMBER 11"/>
    <property type="match status" value="1"/>
</dbReference>
<dbReference type="InterPro" id="IPR036291">
    <property type="entry name" value="NAD(P)-bd_dom_sf"/>
</dbReference>
<dbReference type="PANTHER" id="PTHR43115">
    <property type="entry name" value="DEHYDROGENASE/REDUCTASE SDR FAMILY MEMBER 11"/>
    <property type="match status" value="1"/>
</dbReference>
<dbReference type="OrthoDB" id="1933717at2759"/>
<dbReference type="AlphaFoldDB" id="A0A1L9NEN1"/>
<dbReference type="Pfam" id="PF00106">
    <property type="entry name" value="adh_short"/>
    <property type="match status" value="1"/>
</dbReference>
<dbReference type="InterPro" id="IPR002347">
    <property type="entry name" value="SDR_fam"/>
</dbReference>
<dbReference type="PRINTS" id="PR00081">
    <property type="entry name" value="GDHRDH"/>
</dbReference>
<proteinExistence type="inferred from homology"/>
<dbReference type="GO" id="GO:0016491">
    <property type="term" value="F:oxidoreductase activity"/>
    <property type="evidence" value="ECO:0007669"/>
    <property type="project" value="UniProtKB-KW"/>
</dbReference>
<comment type="similarity">
    <text evidence="1">Belongs to the short-chain dehydrogenases/reductases (SDR) family.</text>
</comment>
<evidence type="ECO:0000313" key="3">
    <source>
        <dbReference type="EMBL" id="OJI87711.1"/>
    </source>
</evidence>
<evidence type="ECO:0000256" key="2">
    <source>
        <dbReference type="ARBA" id="ARBA00023002"/>
    </source>
</evidence>
<organism evidence="3 4">
    <name type="scientific">Aspergillus tubingensis (strain CBS 134.48)</name>
    <dbReference type="NCBI Taxonomy" id="767770"/>
    <lineage>
        <taxon>Eukaryota</taxon>
        <taxon>Fungi</taxon>
        <taxon>Dikarya</taxon>
        <taxon>Ascomycota</taxon>
        <taxon>Pezizomycotina</taxon>
        <taxon>Eurotiomycetes</taxon>
        <taxon>Eurotiomycetidae</taxon>
        <taxon>Eurotiales</taxon>
        <taxon>Aspergillaceae</taxon>
        <taxon>Aspergillus</taxon>
        <taxon>Aspergillus subgen. Circumdati</taxon>
    </lineage>
</organism>
<dbReference type="EMBL" id="KV878181">
    <property type="protein sequence ID" value="OJI87711.1"/>
    <property type="molecule type" value="Genomic_DNA"/>
</dbReference>
<dbReference type="CDD" id="cd05233">
    <property type="entry name" value="SDR_c"/>
    <property type="match status" value="1"/>
</dbReference>
<dbReference type="OMA" id="WWKDFEV"/>
<dbReference type="STRING" id="767770.A0A1L9NEN1"/>
<dbReference type="Gene3D" id="3.40.50.720">
    <property type="entry name" value="NAD(P)-binding Rossmann-like Domain"/>
    <property type="match status" value="1"/>
</dbReference>
<sequence length="278" mass="30515">MSDSQFDPDQFTRAGCITRKYYRDVYPTIDPSQPELSQKDRVTIVTGAGKGIGRVRTGPTPLRTDESSFEAEFPSVDVLALPTDITNEKEIAQTFDTIRNHFGIAHTLINNAGVFASIAPVAQSDSNTWWKDFEVNVRGTYLVTAAYLRLIAAESADFQPTVVNLISTIGLTPPGLSSYFISKLAVAKFTEFVTAENPQVATYSLSPGIVQTSMTLDSFKPFAKDTAELPGAVTVYLAAKRPQYLNGRHLSSNWDLAELEDRKTELSSSDTLKVGQFI</sequence>
<keyword evidence="2" id="KW-0560">Oxidoreductase</keyword>
<protein>
    <submittedName>
        <fullName evidence="3">Uncharacterized protein</fullName>
    </submittedName>
</protein>
<dbReference type="SUPFAM" id="SSF51735">
    <property type="entry name" value="NAD(P)-binding Rossmann-fold domains"/>
    <property type="match status" value="1"/>
</dbReference>
<dbReference type="Proteomes" id="UP000184304">
    <property type="component" value="Unassembled WGS sequence"/>
</dbReference>
<keyword evidence="4" id="KW-1185">Reference proteome</keyword>
<dbReference type="VEuPathDB" id="FungiDB:ASPTUDRAFT_36148"/>
<evidence type="ECO:0000313" key="4">
    <source>
        <dbReference type="Proteomes" id="UP000184304"/>
    </source>
</evidence>
<evidence type="ECO:0000256" key="1">
    <source>
        <dbReference type="ARBA" id="ARBA00006484"/>
    </source>
</evidence>
<accession>A0A1L9NEN1</accession>